<keyword evidence="3" id="KW-0238">DNA-binding</keyword>
<dbReference type="PIRSF" id="PIRSF005814">
    <property type="entry name" value="MutS_YshD"/>
    <property type="match status" value="1"/>
</dbReference>
<dbReference type="Gene3D" id="3.40.50.300">
    <property type="entry name" value="P-loop containing nucleotide triphosphate hydrolases"/>
    <property type="match status" value="1"/>
</dbReference>
<protein>
    <submittedName>
        <fullName evidence="6">DNA mismatch repair protein MutS</fullName>
    </submittedName>
</protein>
<dbReference type="NCBIfam" id="TIGR01069">
    <property type="entry name" value="mutS2"/>
    <property type="match status" value="1"/>
</dbReference>
<dbReference type="InterPro" id="IPR027417">
    <property type="entry name" value="P-loop_NTPase"/>
</dbReference>
<keyword evidence="7" id="KW-1185">Reference proteome</keyword>
<dbReference type="Pfam" id="PF00488">
    <property type="entry name" value="MutS_V"/>
    <property type="match status" value="1"/>
</dbReference>
<evidence type="ECO:0000256" key="2">
    <source>
        <dbReference type="ARBA" id="ARBA00022840"/>
    </source>
</evidence>
<dbReference type="InterPro" id="IPR036187">
    <property type="entry name" value="DNA_mismatch_repair_MutS_sf"/>
</dbReference>
<evidence type="ECO:0000313" key="7">
    <source>
        <dbReference type="Proteomes" id="UP000673394"/>
    </source>
</evidence>
<evidence type="ECO:0000259" key="5">
    <source>
        <dbReference type="PROSITE" id="PS00486"/>
    </source>
</evidence>
<dbReference type="Proteomes" id="UP000673394">
    <property type="component" value="Unassembled WGS sequence"/>
</dbReference>
<keyword evidence="1" id="KW-0547">Nucleotide-binding</keyword>
<keyword evidence="2" id="KW-0067">ATP-binding</keyword>
<organism evidence="6 7">
    <name type="scientific">Paenibacillus lignilyticus</name>
    <dbReference type="NCBI Taxonomy" id="1172615"/>
    <lineage>
        <taxon>Bacteria</taxon>
        <taxon>Bacillati</taxon>
        <taxon>Bacillota</taxon>
        <taxon>Bacilli</taxon>
        <taxon>Bacillales</taxon>
        <taxon>Paenibacillaceae</taxon>
        <taxon>Paenibacillus</taxon>
    </lineage>
</organism>
<dbReference type="EMBL" id="JAGKSP010000003">
    <property type="protein sequence ID" value="MBP3963377.1"/>
    <property type="molecule type" value="Genomic_DNA"/>
</dbReference>
<dbReference type="SMART" id="SM00534">
    <property type="entry name" value="MUTSac"/>
    <property type="match status" value="1"/>
</dbReference>
<dbReference type="SUPFAM" id="SSF52540">
    <property type="entry name" value="P-loop containing nucleoside triphosphate hydrolases"/>
    <property type="match status" value="1"/>
</dbReference>
<feature type="region of interest" description="Disordered" evidence="4">
    <location>
        <begin position="543"/>
        <end position="562"/>
    </location>
</feature>
<evidence type="ECO:0000256" key="1">
    <source>
        <dbReference type="ARBA" id="ARBA00022741"/>
    </source>
</evidence>
<dbReference type="InterPro" id="IPR045076">
    <property type="entry name" value="MutS"/>
</dbReference>
<dbReference type="SMART" id="SM00533">
    <property type="entry name" value="MUTSd"/>
    <property type="match status" value="1"/>
</dbReference>
<dbReference type="RefSeq" id="WP_210658401.1">
    <property type="nucleotide sequence ID" value="NZ_JAGKSP010000003.1"/>
</dbReference>
<dbReference type="PANTHER" id="PTHR48466">
    <property type="entry name" value="OS10G0509000 PROTEIN-RELATED"/>
    <property type="match status" value="1"/>
</dbReference>
<dbReference type="InterPro" id="IPR000432">
    <property type="entry name" value="DNA_mismatch_repair_MutS_C"/>
</dbReference>
<dbReference type="InterPro" id="IPR005747">
    <property type="entry name" value="MutS2"/>
</dbReference>
<name>A0ABS5CBL8_9BACL</name>
<reference evidence="6 7" key="1">
    <citation type="submission" date="2021-04" db="EMBL/GenBank/DDBJ databases">
        <title>Paenibacillus sp. DLE-14 whole genome sequence.</title>
        <authorList>
            <person name="Ham Y.J."/>
        </authorList>
    </citation>
    <scope>NUCLEOTIDE SEQUENCE [LARGE SCALE GENOMIC DNA]</scope>
    <source>
        <strain evidence="6 7">DLE-14</strain>
    </source>
</reference>
<dbReference type="PANTHER" id="PTHR48466:SF2">
    <property type="entry name" value="OS10G0509000 PROTEIN"/>
    <property type="match status" value="1"/>
</dbReference>
<gene>
    <name evidence="6" type="ORF">I8J30_11740</name>
</gene>
<comment type="caution">
    <text evidence="6">The sequence shown here is derived from an EMBL/GenBank/DDBJ whole genome shotgun (WGS) entry which is preliminary data.</text>
</comment>
<accession>A0ABS5CBL8</accession>
<evidence type="ECO:0000313" key="6">
    <source>
        <dbReference type="EMBL" id="MBP3963377.1"/>
    </source>
</evidence>
<proteinExistence type="predicted"/>
<feature type="domain" description="DNA mismatch repair proteins mutS family" evidence="5">
    <location>
        <begin position="403"/>
        <end position="419"/>
    </location>
</feature>
<evidence type="ECO:0000256" key="3">
    <source>
        <dbReference type="ARBA" id="ARBA00023125"/>
    </source>
</evidence>
<dbReference type="InterPro" id="IPR007696">
    <property type="entry name" value="DNA_mismatch_repair_MutS_core"/>
</dbReference>
<feature type="compositionally biased region" description="Basic and acidic residues" evidence="4">
    <location>
        <begin position="543"/>
        <end position="556"/>
    </location>
</feature>
<dbReference type="SUPFAM" id="SSF48334">
    <property type="entry name" value="DNA repair protein MutS, domain III"/>
    <property type="match status" value="1"/>
</dbReference>
<sequence length="665" mass="73373">MNNASMTKLEFDKIKAMLLTYTVSEAGRALAERHEPSAEPGRVKAWLGETEEAAALLATGASVPISAMEGIEVFMALLGKGKIYSEQELGNLAVWLTSIGQMKRYMDSKRMTAPTISSYADSMYDCPELVKELQRCIRHGALTDQASPALADIRRHLAAAEERIERKLGQLLGKYKNALQDQLVSKRNGHYVIPVKRDLRRQVPGTVWDESASGQTLFVEPVDVADLQAEWQMWKSEEERERTLILSQLSDLAEEQSAALRWNLEAMASFDFIFARAKLSRTFNGIKAAIIDKPYVRLIGAKHPLLGGKAVPLTIEIGGEWRQLIITGPNTGGKTVALKTIGLFALMVQSGFLIPAEAGTELGLFQTIMADVGDGQSIEQSLSTFSAHMECLSDMLRKANARSLILLDELAAGTDPGEGIALSIAVLEELLKRGSLVAATTHFNEIKRFASVMKGCTNARMAFDADTLQPIYKLEIGEAGDSYAFAIARRFGLPESVIKRAEERVVAAKSANSTQQQEKLNAGEFDSTSALRWDDALKRASSKEEAKTQVKHKEEVANSSGAGAKKPLEVGDCVWIYPLKRTGIVFQPANERGDVVVQVQKNKMTFNRKRLSLYIPSTQLYPELEEGYDMDIVFESKENRKTRKLMGRKYVPGLSIIIPPDEPKA</sequence>
<evidence type="ECO:0000256" key="4">
    <source>
        <dbReference type="SAM" id="MobiDB-lite"/>
    </source>
</evidence>
<dbReference type="PROSITE" id="PS00486">
    <property type="entry name" value="DNA_MISMATCH_REPAIR_2"/>
    <property type="match status" value="1"/>
</dbReference>